<name>A0A3R9FNF6_9ENTR</name>
<feature type="compositionally biased region" description="Acidic residues" evidence="1">
    <location>
        <begin position="1"/>
        <end position="53"/>
    </location>
</feature>
<reference evidence="2 3" key="1">
    <citation type="submission" date="2018-10" db="EMBL/GenBank/DDBJ databases">
        <title>Transmission dynamics of multidrug resistant bacteria on intensive care unit surfaces.</title>
        <authorList>
            <person name="D'Souza A.W."/>
            <person name="Potter R.F."/>
            <person name="Wallace M."/>
            <person name="Shupe A."/>
            <person name="Patel S."/>
            <person name="Sun S."/>
            <person name="Gul D."/>
            <person name="Kwon J.H."/>
            <person name="Andleeb S."/>
            <person name="Burnham C.-A.D."/>
            <person name="Dantas G."/>
        </authorList>
    </citation>
    <scope>NUCLEOTIDE SEQUENCE [LARGE SCALE GENOMIC DNA]</scope>
    <source>
        <strain evidence="2 3">AS_373</strain>
    </source>
</reference>
<dbReference type="Proteomes" id="UP000275331">
    <property type="component" value="Unassembled WGS sequence"/>
</dbReference>
<dbReference type="AlphaFoldDB" id="A0A3R9FNF6"/>
<accession>A0A3R9FNF6</accession>
<sequence>MYEPADDNAPENELNDASDQTTDDVELNNDDEPGDEGDQSNGGDDSEGADGDSEQAFFYGDDELGSPSSDEDRDPALVKHLRGTIKEKERELKELRRQSQQSAPQQPVITQPPRMPKLDDADIEYDEAVYHERMTKWAEENGKYLEQKRAQEQQQEQFQAVHQQKVANYQQRVKALKVQGYQEAEQAVLDEVPLVIQNAILHESEKPEMVVLALGRNADLRKQLAEATNPVAIGRLLERIEAKARIMPKAKTTAATTPEVKGSNGAVINNLDKLREKAEQSGDYTVYLAAKRKAKK</sequence>
<evidence type="ECO:0000256" key="1">
    <source>
        <dbReference type="SAM" id="MobiDB-lite"/>
    </source>
</evidence>
<evidence type="ECO:0000313" key="2">
    <source>
        <dbReference type="EMBL" id="RSE22991.1"/>
    </source>
</evidence>
<dbReference type="OrthoDB" id="6506809at2"/>
<protein>
    <submittedName>
        <fullName evidence="2">Scaffolding protein</fullName>
    </submittedName>
</protein>
<gene>
    <name evidence="2" type="ORF">EGT71_19645</name>
</gene>
<comment type="caution">
    <text evidence="2">The sequence shown here is derived from an EMBL/GenBank/DDBJ whole genome shotgun (WGS) entry which is preliminary data.</text>
</comment>
<feature type="compositionally biased region" description="Low complexity" evidence="1">
    <location>
        <begin position="98"/>
        <end position="107"/>
    </location>
</feature>
<feature type="compositionally biased region" description="Acidic residues" evidence="1">
    <location>
        <begin position="60"/>
        <end position="73"/>
    </location>
</feature>
<dbReference type="EMBL" id="RHXB01000015">
    <property type="protein sequence ID" value="RSE22991.1"/>
    <property type="molecule type" value="Genomic_DNA"/>
</dbReference>
<dbReference type="RefSeq" id="WP_125294898.1">
    <property type="nucleotide sequence ID" value="NZ_RHWZ01000013.1"/>
</dbReference>
<proteinExistence type="predicted"/>
<evidence type="ECO:0000313" key="3">
    <source>
        <dbReference type="Proteomes" id="UP000275331"/>
    </source>
</evidence>
<organism evidence="2 3">
    <name type="scientific">Atlantibacter subterraneus</name>
    <dbReference type="NCBI Taxonomy" id="255519"/>
    <lineage>
        <taxon>Bacteria</taxon>
        <taxon>Pseudomonadati</taxon>
        <taxon>Pseudomonadota</taxon>
        <taxon>Gammaproteobacteria</taxon>
        <taxon>Enterobacterales</taxon>
        <taxon>Enterobacteriaceae</taxon>
        <taxon>Atlantibacter</taxon>
    </lineage>
</organism>
<feature type="compositionally biased region" description="Basic and acidic residues" evidence="1">
    <location>
        <begin position="84"/>
        <end position="97"/>
    </location>
</feature>
<feature type="region of interest" description="Disordered" evidence="1">
    <location>
        <begin position="1"/>
        <end position="119"/>
    </location>
</feature>